<proteinExistence type="predicted"/>
<gene>
    <name evidence="1" type="ORF">ADN01_17510</name>
</gene>
<evidence type="ECO:0000313" key="2">
    <source>
        <dbReference type="Proteomes" id="UP000050501"/>
    </source>
</evidence>
<keyword evidence="2" id="KW-1185">Reference proteome</keyword>
<name>A0A0P6XJD7_9CHLR</name>
<accession>A0A0P6XJD7</accession>
<sequence>MNAAVLLVLGVVFGLRQSPVPFPPAPLAAGTVDSVPLPPGLPQPVERYLRGVYGERLPRIHSAVLTGRGTLRVMGVTFPARIRFAHRSGYDYRHYLEATFWGRPVMKVNEVYRDGRGRLELPFGVEEGPAVDSAANQGLWAEMMYYPVSLVTDPRVRWESVDERQAKLHVPFGAETQTFTFEFDPVSGDFVRLETLRLRDSKTPPMRWWCESPVVDGRKVFTATWEDEGTPWLTEWLEDAVYNADVSAYLRQKGA</sequence>
<evidence type="ECO:0000313" key="1">
    <source>
        <dbReference type="EMBL" id="KPL75791.1"/>
    </source>
</evidence>
<dbReference type="InterPro" id="IPR046674">
    <property type="entry name" value="DUF6544"/>
</dbReference>
<protein>
    <submittedName>
        <fullName evidence="1">Uncharacterized protein</fullName>
    </submittedName>
</protein>
<dbReference type="AlphaFoldDB" id="A0A0P6XJD7"/>
<dbReference type="EMBL" id="LGCM01000065">
    <property type="protein sequence ID" value="KPL75791.1"/>
    <property type="molecule type" value="Genomic_DNA"/>
</dbReference>
<dbReference type="Proteomes" id="UP000050501">
    <property type="component" value="Unassembled WGS sequence"/>
</dbReference>
<comment type="caution">
    <text evidence="1">The sequence shown here is derived from an EMBL/GenBank/DDBJ whole genome shotgun (WGS) entry which is preliminary data.</text>
</comment>
<dbReference type="Pfam" id="PF20181">
    <property type="entry name" value="DUF6544"/>
    <property type="match status" value="1"/>
</dbReference>
<organism evidence="1 2">
    <name type="scientific">Levilinea saccharolytica</name>
    <dbReference type="NCBI Taxonomy" id="229921"/>
    <lineage>
        <taxon>Bacteria</taxon>
        <taxon>Bacillati</taxon>
        <taxon>Chloroflexota</taxon>
        <taxon>Anaerolineae</taxon>
        <taxon>Anaerolineales</taxon>
        <taxon>Anaerolineaceae</taxon>
        <taxon>Levilinea</taxon>
    </lineage>
</organism>
<reference evidence="1 2" key="1">
    <citation type="submission" date="2015-07" db="EMBL/GenBank/DDBJ databases">
        <title>Genome sequence of Levilinea saccharolytica DSM 16555.</title>
        <authorList>
            <person name="Hemp J."/>
            <person name="Ward L.M."/>
            <person name="Pace L.A."/>
            <person name="Fischer W.W."/>
        </authorList>
    </citation>
    <scope>NUCLEOTIDE SEQUENCE [LARGE SCALE GENOMIC DNA]</scope>
    <source>
        <strain evidence="1 2">KIBI-1</strain>
    </source>
</reference>